<dbReference type="InterPro" id="IPR000727">
    <property type="entry name" value="T_SNARE_dom"/>
</dbReference>
<dbReference type="VEuPathDB" id="CryptoDB:Vbra_1346"/>
<evidence type="ECO:0000256" key="2">
    <source>
        <dbReference type="ARBA" id="ARBA00022448"/>
    </source>
</evidence>
<feature type="transmembrane region" description="Helical" evidence="8">
    <location>
        <begin position="196"/>
        <end position="216"/>
    </location>
</feature>
<keyword evidence="2" id="KW-0813">Transport</keyword>
<dbReference type="OrthoDB" id="19261at2759"/>
<dbReference type="InterPro" id="IPR044766">
    <property type="entry name" value="NPSN/SNAP25-like_N_SNARE"/>
</dbReference>
<dbReference type="GO" id="GO:0005789">
    <property type="term" value="C:endoplasmic reticulum membrane"/>
    <property type="evidence" value="ECO:0007669"/>
    <property type="project" value="TreeGrafter"/>
</dbReference>
<dbReference type="OMA" id="DNGNRMM"/>
<dbReference type="SMART" id="SM00397">
    <property type="entry name" value="t_SNARE"/>
    <property type="match status" value="1"/>
</dbReference>
<dbReference type="PhylomeDB" id="A0A0G4FCN9"/>
<evidence type="ECO:0000259" key="9">
    <source>
        <dbReference type="PROSITE" id="PS50192"/>
    </source>
</evidence>
<keyword evidence="5 8" id="KW-1133">Transmembrane helix</keyword>
<comment type="subcellular location">
    <subcellularLocation>
        <location evidence="1">Membrane</location>
        <topology evidence="1">Single-pass type IV membrane protein</topology>
    </subcellularLocation>
</comment>
<feature type="coiled-coil region" evidence="7">
    <location>
        <begin position="155"/>
        <end position="189"/>
    </location>
</feature>
<gene>
    <name evidence="10" type="ORF">Vbra_1346</name>
</gene>
<dbReference type="PANTHER" id="PTHR21230">
    <property type="entry name" value="VESICLE TRANSPORT V-SNARE PROTEIN VTI1-RELATED"/>
    <property type="match status" value="1"/>
</dbReference>
<evidence type="ECO:0000256" key="1">
    <source>
        <dbReference type="ARBA" id="ARBA00004211"/>
    </source>
</evidence>
<reference evidence="10 11" key="1">
    <citation type="submission" date="2014-11" db="EMBL/GenBank/DDBJ databases">
        <authorList>
            <person name="Zhu J."/>
            <person name="Qi W."/>
            <person name="Song R."/>
        </authorList>
    </citation>
    <scope>NUCLEOTIDE SEQUENCE [LARGE SCALE GENOMIC DNA]</scope>
</reference>
<keyword evidence="4" id="KW-0653">Protein transport</keyword>
<dbReference type="InParanoid" id="A0A0G4FCN9"/>
<dbReference type="PROSITE" id="PS50192">
    <property type="entry name" value="T_SNARE"/>
    <property type="match status" value="1"/>
</dbReference>
<feature type="domain" description="T-SNARE coiled-coil homology" evidence="9">
    <location>
        <begin position="124"/>
        <end position="186"/>
    </location>
</feature>
<evidence type="ECO:0000256" key="5">
    <source>
        <dbReference type="ARBA" id="ARBA00022989"/>
    </source>
</evidence>
<dbReference type="Gene3D" id="1.20.5.110">
    <property type="match status" value="1"/>
</dbReference>
<evidence type="ECO:0000313" key="11">
    <source>
        <dbReference type="Proteomes" id="UP000041254"/>
    </source>
</evidence>
<dbReference type="GO" id="GO:0000149">
    <property type="term" value="F:SNARE binding"/>
    <property type="evidence" value="ECO:0007669"/>
    <property type="project" value="TreeGrafter"/>
</dbReference>
<accession>A0A0G4FCN9</accession>
<sequence>MAEGQSRELLKLLDELRDAIESVSQADKSQRRSRIQDCDFIAQQVRTAREAYQLEMRSLAPEDARQHKANLDERMRDFKMLLNQLEWKKNELDREQLTGGAVDVGEEVIDVDQMNAQQIIDTGDRVQDKTQQSLDRTKRMIGDAEQVGQQVVQRLDQQTDQMARIHDQMHDIENNLTRAKATMRTIARNAVSDRCIQMLCGLICLTIVIMIVLAALGKDGGQLNVPDQIRGAGQSEERGA</sequence>
<keyword evidence="6 8" id="KW-0472">Membrane</keyword>
<feature type="coiled-coil region" evidence="7">
    <location>
        <begin position="68"/>
        <end position="95"/>
    </location>
</feature>
<organism evidence="10 11">
    <name type="scientific">Vitrella brassicaformis (strain CCMP3155)</name>
    <dbReference type="NCBI Taxonomy" id="1169540"/>
    <lineage>
        <taxon>Eukaryota</taxon>
        <taxon>Sar</taxon>
        <taxon>Alveolata</taxon>
        <taxon>Colpodellida</taxon>
        <taxon>Vitrellaceae</taxon>
        <taxon>Vitrella</taxon>
    </lineage>
</organism>
<evidence type="ECO:0000313" key="10">
    <source>
        <dbReference type="EMBL" id="CEM11002.1"/>
    </source>
</evidence>
<evidence type="ECO:0000256" key="8">
    <source>
        <dbReference type="SAM" id="Phobius"/>
    </source>
</evidence>
<dbReference type="SUPFAM" id="SSF58038">
    <property type="entry name" value="SNARE fusion complex"/>
    <property type="match status" value="1"/>
</dbReference>
<protein>
    <recommendedName>
        <fullName evidence="9">t-SNARE coiled-coil homology domain-containing protein</fullName>
    </recommendedName>
</protein>
<dbReference type="GO" id="GO:0005484">
    <property type="term" value="F:SNAP receptor activity"/>
    <property type="evidence" value="ECO:0007669"/>
    <property type="project" value="InterPro"/>
</dbReference>
<dbReference type="GO" id="GO:0015031">
    <property type="term" value="P:protein transport"/>
    <property type="evidence" value="ECO:0007669"/>
    <property type="project" value="UniProtKB-KW"/>
</dbReference>
<dbReference type="GO" id="GO:0012507">
    <property type="term" value="C:ER to Golgi transport vesicle membrane"/>
    <property type="evidence" value="ECO:0007669"/>
    <property type="project" value="TreeGrafter"/>
</dbReference>
<keyword evidence="7" id="KW-0175">Coiled coil</keyword>
<dbReference type="EMBL" id="CDMY01000407">
    <property type="protein sequence ID" value="CEM11002.1"/>
    <property type="molecule type" value="Genomic_DNA"/>
</dbReference>
<dbReference type="GO" id="GO:0006906">
    <property type="term" value="P:vesicle fusion"/>
    <property type="evidence" value="ECO:0007669"/>
    <property type="project" value="TreeGrafter"/>
</dbReference>
<proteinExistence type="predicted"/>
<dbReference type="CDD" id="cd15861">
    <property type="entry name" value="SNARE_SNAP25N_23N_29N_SEC9N"/>
    <property type="match status" value="1"/>
</dbReference>
<evidence type="ECO:0000256" key="7">
    <source>
        <dbReference type="SAM" id="Coils"/>
    </source>
</evidence>
<dbReference type="AlphaFoldDB" id="A0A0G4FCN9"/>
<keyword evidence="11" id="KW-1185">Reference proteome</keyword>
<dbReference type="GO" id="GO:0031201">
    <property type="term" value="C:SNARE complex"/>
    <property type="evidence" value="ECO:0007669"/>
    <property type="project" value="InterPro"/>
</dbReference>
<dbReference type="GO" id="GO:0031902">
    <property type="term" value="C:late endosome membrane"/>
    <property type="evidence" value="ECO:0007669"/>
    <property type="project" value="TreeGrafter"/>
</dbReference>
<evidence type="ECO:0000256" key="4">
    <source>
        <dbReference type="ARBA" id="ARBA00022927"/>
    </source>
</evidence>
<evidence type="ECO:0000256" key="3">
    <source>
        <dbReference type="ARBA" id="ARBA00022692"/>
    </source>
</evidence>
<evidence type="ECO:0000256" key="6">
    <source>
        <dbReference type="ARBA" id="ARBA00023136"/>
    </source>
</evidence>
<dbReference type="GO" id="GO:0005794">
    <property type="term" value="C:Golgi apparatus"/>
    <property type="evidence" value="ECO:0007669"/>
    <property type="project" value="TreeGrafter"/>
</dbReference>
<dbReference type="Proteomes" id="UP000041254">
    <property type="component" value="Unassembled WGS sequence"/>
</dbReference>
<keyword evidence="3 8" id="KW-0812">Transmembrane</keyword>
<name>A0A0G4FCN9_VITBC</name>
<dbReference type="Pfam" id="PF12352">
    <property type="entry name" value="V-SNARE_C"/>
    <property type="match status" value="1"/>
</dbReference>
<dbReference type="PANTHER" id="PTHR21230:SF79">
    <property type="entry name" value="T-SNARE COILED-COIL HOMOLOGY DOMAIN-CONTAINING PROTEIN"/>
    <property type="match status" value="1"/>
</dbReference>